<protein>
    <submittedName>
        <fullName evidence="3">Cupin 2 barrel domain-containing protein</fullName>
    </submittedName>
</protein>
<dbReference type="InterPro" id="IPR013096">
    <property type="entry name" value="Cupin_2"/>
</dbReference>
<feature type="region of interest" description="Disordered" evidence="1">
    <location>
        <begin position="177"/>
        <end position="196"/>
    </location>
</feature>
<dbReference type="SUPFAM" id="SSF51182">
    <property type="entry name" value="RmlC-like cupins"/>
    <property type="match status" value="1"/>
</dbReference>
<evidence type="ECO:0000256" key="1">
    <source>
        <dbReference type="SAM" id="MobiDB-lite"/>
    </source>
</evidence>
<dbReference type="eggNOG" id="COG0662">
    <property type="taxonomic scope" value="Bacteria"/>
</dbReference>
<organism evidence="3 4">
    <name type="scientific">Gottschalkia acidurici (strain ATCC 7906 / DSM 604 / BCRC 14475 / CIP 104303 / KCTC 5404 / NCIMB 10678 / 9a)</name>
    <name type="common">Clostridium acidurici</name>
    <dbReference type="NCBI Taxonomy" id="1128398"/>
    <lineage>
        <taxon>Bacteria</taxon>
        <taxon>Bacillati</taxon>
        <taxon>Bacillota</taxon>
        <taxon>Tissierellia</taxon>
        <taxon>Tissierellales</taxon>
        <taxon>Gottschalkiaceae</taxon>
        <taxon>Gottschalkia</taxon>
    </lineage>
</organism>
<dbReference type="InterPro" id="IPR052538">
    <property type="entry name" value="Flavonoid_dioxygenase-like"/>
</dbReference>
<dbReference type="STRING" id="1128398.Curi_c07710"/>
<keyword evidence="4" id="KW-1185">Reference proteome</keyword>
<dbReference type="Proteomes" id="UP000006094">
    <property type="component" value="Chromosome"/>
</dbReference>
<proteinExistence type="predicted"/>
<dbReference type="KEGG" id="cad:Curi_c07710"/>
<gene>
    <name evidence="3" type="ordered locus">Curi_c07710</name>
</gene>
<sequence>MKGMRNMYNAYGIYPCPWYVDATAHYLDNMYDAYRGYSYPYWADEPYYGSDLYTKYIELKDYGPEPFVVDIEDATKQNNNFRTTLWTGDYLQLTLMSIDVGEDIGLEIHYDVDQFIRIEEGQGLVKMGDDKDNLDFQRRVSDDSAFIIPAGTWHNLVNIGHKPIKLYSIYAPPQHPHGTVHRTKADAEADEEAHGH</sequence>
<dbReference type="InterPro" id="IPR014710">
    <property type="entry name" value="RmlC-like_jellyroll"/>
</dbReference>
<dbReference type="PATRIC" id="fig|1128398.3.peg.819"/>
<dbReference type="EMBL" id="CP003326">
    <property type="protein sequence ID" value="AFS77844.1"/>
    <property type="molecule type" value="Genomic_DNA"/>
</dbReference>
<dbReference type="Pfam" id="PF07883">
    <property type="entry name" value="Cupin_2"/>
    <property type="match status" value="1"/>
</dbReference>
<name>K0AXA9_GOTA9</name>
<accession>K0AXA9</accession>
<evidence type="ECO:0000259" key="2">
    <source>
        <dbReference type="Pfam" id="PF07883"/>
    </source>
</evidence>
<dbReference type="AlphaFoldDB" id="K0AXA9"/>
<dbReference type="CDD" id="cd02223">
    <property type="entry name" value="cupin_Bh2720-like"/>
    <property type="match status" value="1"/>
</dbReference>
<feature type="compositionally biased region" description="Basic and acidic residues" evidence="1">
    <location>
        <begin position="183"/>
        <end position="196"/>
    </location>
</feature>
<feature type="domain" description="Cupin type-2" evidence="2">
    <location>
        <begin position="95"/>
        <end position="170"/>
    </location>
</feature>
<dbReference type="HOGENOM" id="CLU_090569_1_0_9"/>
<evidence type="ECO:0000313" key="3">
    <source>
        <dbReference type="EMBL" id="AFS77844.1"/>
    </source>
</evidence>
<dbReference type="Gene3D" id="2.60.120.10">
    <property type="entry name" value="Jelly Rolls"/>
    <property type="match status" value="1"/>
</dbReference>
<evidence type="ECO:0000313" key="4">
    <source>
        <dbReference type="Proteomes" id="UP000006094"/>
    </source>
</evidence>
<dbReference type="InterPro" id="IPR011051">
    <property type="entry name" value="RmlC_Cupin_sf"/>
</dbReference>
<dbReference type="PANTHER" id="PTHR43346:SF1">
    <property type="entry name" value="QUERCETIN 2,3-DIOXYGENASE-RELATED"/>
    <property type="match status" value="1"/>
</dbReference>
<dbReference type="PANTHER" id="PTHR43346">
    <property type="entry name" value="LIGAND BINDING DOMAIN PROTEIN, PUTATIVE (AFU_ORTHOLOGUE AFUA_6G14370)-RELATED"/>
    <property type="match status" value="1"/>
</dbReference>
<reference evidence="3 4" key="1">
    <citation type="journal article" date="2012" name="PLoS ONE">
        <title>The purine-utilizing bacterium Clostridium acidurici 9a: a genome-guided metabolic reconsideration.</title>
        <authorList>
            <person name="Hartwich K."/>
            <person name="Poehlein A."/>
            <person name="Daniel R."/>
        </authorList>
    </citation>
    <scope>NUCLEOTIDE SEQUENCE [LARGE SCALE GENOMIC DNA]</scope>
    <source>
        <strain evidence="4">ATCC 7906 / DSM 604 / BCRC 14475 / CIP 104303 / KCTC 5404 / NCIMB 10678 / 9a</strain>
    </source>
</reference>